<reference evidence="3 4" key="1">
    <citation type="journal article" date="2020" name="G3 (Bethesda)">
        <title>Genetic Underpinnings of Host Manipulation by Ophiocordyceps as Revealed by Comparative Transcriptomics.</title>
        <authorList>
            <person name="Will I."/>
            <person name="Das B."/>
            <person name="Trinh T."/>
            <person name="Brachmann A."/>
            <person name="Ohm R.A."/>
            <person name="de Bekker C."/>
        </authorList>
    </citation>
    <scope>NUCLEOTIDE SEQUENCE [LARGE SCALE GENOMIC DNA]</scope>
    <source>
        <strain evidence="3 4">EC05</strain>
    </source>
</reference>
<evidence type="ECO:0000313" key="4">
    <source>
        <dbReference type="Proteomes" id="UP000562929"/>
    </source>
</evidence>
<evidence type="ECO:0000256" key="1">
    <source>
        <dbReference type="SAM" id="MobiDB-lite"/>
    </source>
</evidence>
<feature type="compositionally biased region" description="Basic and acidic residues" evidence="1">
    <location>
        <begin position="177"/>
        <end position="193"/>
    </location>
</feature>
<keyword evidence="4" id="KW-1185">Reference proteome</keyword>
<accession>A0A8H4Q0Q9</accession>
<dbReference type="Proteomes" id="UP000562929">
    <property type="component" value="Unassembled WGS sequence"/>
</dbReference>
<feature type="signal peptide" evidence="2">
    <location>
        <begin position="1"/>
        <end position="15"/>
    </location>
</feature>
<feature type="region of interest" description="Disordered" evidence="1">
    <location>
        <begin position="29"/>
        <end position="53"/>
    </location>
</feature>
<dbReference type="OrthoDB" id="10459840at2759"/>
<evidence type="ECO:0000256" key="2">
    <source>
        <dbReference type="SAM" id="SignalP"/>
    </source>
</evidence>
<dbReference type="EMBL" id="JAACLJ010000009">
    <property type="protein sequence ID" value="KAF4580942.1"/>
    <property type="molecule type" value="Genomic_DNA"/>
</dbReference>
<gene>
    <name evidence="3" type="ORF">GQ602_007079</name>
</gene>
<organism evidence="3 4">
    <name type="scientific">Ophiocordyceps camponoti-floridani</name>
    <dbReference type="NCBI Taxonomy" id="2030778"/>
    <lineage>
        <taxon>Eukaryota</taxon>
        <taxon>Fungi</taxon>
        <taxon>Dikarya</taxon>
        <taxon>Ascomycota</taxon>
        <taxon>Pezizomycotina</taxon>
        <taxon>Sordariomycetes</taxon>
        <taxon>Hypocreomycetidae</taxon>
        <taxon>Hypocreales</taxon>
        <taxon>Ophiocordycipitaceae</taxon>
        <taxon>Ophiocordyceps</taxon>
    </lineage>
</organism>
<proteinExistence type="predicted"/>
<comment type="caution">
    <text evidence="3">The sequence shown here is derived from an EMBL/GenBank/DDBJ whole genome shotgun (WGS) entry which is preliminary data.</text>
</comment>
<sequence length="415" mass="46860">MKPLYLLAAANLAVAAIITISPKQHNESDVTVSPAKMEKMPRPTSSSDKLIPLPRPVKRDGIPMYSDKMKETQKKVEAYSDALKLLLSDPLVKEAIKASNNAERNAAPAAFEVLNKVEMIGQNDAKAIVEMLNSICLLRDSWAALQKRRRNMGPPSPPDKEKQLKDKDSKLTSFSKRSSDPPKSEKKEYSFPQVERKEHPFLKSLCQGSECHERNHGIYSDHQKPVDANLTVSNTSLTDCRGKRYRLFSLPINFPTPQPDGITALTYSPPKCDCKNDYWHKARDKIVLVRDTEVCSTMSITNCGLIHGAKAVIMFPPDFATLHRKPLTKRGVQAASFFDHNGQHLPLGLLTPMEEKKPTGKLPPTIDTETFQRLKNISSETTERYAPKKFDWTESRMKLGEERKRRFKPKPEKVL</sequence>
<feature type="chain" id="PRO_5034913733" evidence="2">
    <location>
        <begin position="16"/>
        <end position="415"/>
    </location>
</feature>
<evidence type="ECO:0000313" key="3">
    <source>
        <dbReference type="EMBL" id="KAF4580942.1"/>
    </source>
</evidence>
<name>A0A8H4Q0Q9_9HYPO</name>
<protein>
    <submittedName>
        <fullName evidence="3">Uncharacterized protein</fullName>
    </submittedName>
</protein>
<feature type="compositionally biased region" description="Basic and acidic residues" evidence="1">
    <location>
        <begin position="158"/>
        <end position="170"/>
    </location>
</feature>
<feature type="region of interest" description="Disordered" evidence="1">
    <location>
        <begin position="149"/>
        <end position="193"/>
    </location>
</feature>
<dbReference type="AlphaFoldDB" id="A0A8H4Q0Q9"/>
<keyword evidence="2" id="KW-0732">Signal</keyword>